<evidence type="ECO:0000313" key="6">
    <source>
        <dbReference type="EMBL" id="PKQ60346.1"/>
    </source>
</evidence>
<dbReference type="SUPFAM" id="SSF52788">
    <property type="entry name" value="Phosphotyrosine protein phosphatases I"/>
    <property type="match status" value="1"/>
</dbReference>
<evidence type="ECO:0000259" key="5">
    <source>
        <dbReference type="SMART" id="SM00226"/>
    </source>
</evidence>
<feature type="active site" evidence="4">
    <location>
        <position position="15"/>
    </location>
</feature>
<proteinExistence type="inferred from homology"/>
<dbReference type="Gene3D" id="3.40.50.2300">
    <property type="match status" value="1"/>
</dbReference>
<dbReference type="InterPro" id="IPR036196">
    <property type="entry name" value="Ptyr_pPase_sf"/>
</dbReference>
<dbReference type="OrthoDB" id="9784339at2"/>
<dbReference type="InterPro" id="IPR017867">
    <property type="entry name" value="Tyr_phospatase_low_mol_wt"/>
</dbReference>
<accession>A0A2N3HQK6</accession>
<dbReference type="InterPro" id="IPR052995">
    <property type="entry name" value="LMW-PTP"/>
</dbReference>
<dbReference type="PANTHER" id="PTHR47439">
    <property type="entry name" value="LOW MOLECULAR WEIGHT PHOSPHOTYROSINE PROTEIN PHOSPHATASE-RELATED"/>
    <property type="match status" value="1"/>
</dbReference>
<dbReference type="PANTHER" id="PTHR47439:SF1">
    <property type="entry name" value="ACID PHOSPHATASE"/>
    <property type="match status" value="1"/>
</dbReference>
<protein>
    <submittedName>
        <fullName evidence="6">Phosphotyrosine protein phosphatase</fullName>
    </submittedName>
</protein>
<keyword evidence="3" id="KW-0904">Protein phosphatase</keyword>
<evidence type="ECO:0000256" key="3">
    <source>
        <dbReference type="ARBA" id="ARBA00022912"/>
    </source>
</evidence>
<keyword evidence="7" id="KW-1185">Reference proteome</keyword>
<evidence type="ECO:0000313" key="7">
    <source>
        <dbReference type="Proteomes" id="UP000233535"/>
    </source>
</evidence>
<dbReference type="Proteomes" id="UP000233535">
    <property type="component" value="Unassembled WGS sequence"/>
</dbReference>
<feature type="active site" description="Proton donor" evidence="4">
    <location>
        <position position="128"/>
    </location>
</feature>
<feature type="active site" description="Nucleophile" evidence="4">
    <location>
        <position position="9"/>
    </location>
</feature>
<dbReference type="SMART" id="SM00226">
    <property type="entry name" value="LMWPc"/>
    <property type="match status" value="1"/>
</dbReference>
<evidence type="ECO:0000256" key="2">
    <source>
        <dbReference type="ARBA" id="ARBA00022801"/>
    </source>
</evidence>
<dbReference type="FunFam" id="3.40.50.2300:FF:000113">
    <property type="entry name" value="Low molecular weight protein-tyrosine-phosphatase"/>
    <property type="match status" value="1"/>
</dbReference>
<dbReference type="AlphaFoldDB" id="A0A2N3HQK6"/>
<dbReference type="Pfam" id="PF01451">
    <property type="entry name" value="LMWPc"/>
    <property type="match status" value="1"/>
</dbReference>
<evidence type="ECO:0000256" key="1">
    <source>
        <dbReference type="ARBA" id="ARBA00011063"/>
    </source>
</evidence>
<evidence type="ECO:0000256" key="4">
    <source>
        <dbReference type="PIRSR" id="PIRSR617867-1"/>
    </source>
</evidence>
<keyword evidence="2" id="KW-0378">Hydrolase</keyword>
<gene>
    <name evidence="6" type="ORF">BZG02_19750</name>
</gene>
<dbReference type="PRINTS" id="PR00719">
    <property type="entry name" value="LMWPTPASE"/>
</dbReference>
<dbReference type="EMBL" id="MVDD01000028">
    <property type="protein sequence ID" value="PKQ60346.1"/>
    <property type="molecule type" value="Genomic_DNA"/>
</dbReference>
<feature type="domain" description="Phosphotyrosine protein phosphatase I" evidence="5">
    <location>
        <begin position="3"/>
        <end position="154"/>
    </location>
</feature>
<dbReference type="InterPro" id="IPR023485">
    <property type="entry name" value="Ptyr_pPase"/>
</dbReference>
<dbReference type="CDD" id="cd16343">
    <property type="entry name" value="LMWPTP"/>
    <property type="match status" value="1"/>
</dbReference>
<comment type="similarity">
    <text evidence="1">Belongs to the low molecular weight phosphotyrosine protein phosphatase family.</text>
</comment>
<organism evidence="6 7">
    <name type="scientific">Labilibaculum filiforme</name>
    <dbReference type="NCBI Taxonomy" id="1940526"/>
    <lineage>
        <taxon>Bacteria</taxon>
        <taxon>Pseudomonadati</taxon>
        <taxon>Bacteroidota</taxon>
        <taxon>Bacteroidia</taxon>
        <taxon>Marinilabiliales</taxon>
        <taxon>Marinifilaceae</taxon>
        <taxon>Labilibaculum</taxon>
    </lineage>
</organism>
<dbReference type="RefSeq" id="WP_101263482.1">
    <property type="nucleotide sequence ID" value="NZ_MVDD01000028.1"/>
</dbReference>
<name>A0A2N3HQK6_9BACT</name>
<sequence length="156" mass="17845">MKKRLLFVCLGNICRSPSAEAVMNGYIKTNQLNDKFECDSAGTAGWHTGNKADERMRKHALQRNYNLTSLARKFDAEIDFDKFDLIFGMDQQNVKELKALARNKADLNKIKLITNYCSRYSNYQSVPDPYYGGDEGFELVLDIIEDACENLLKELT</sequence>
<dbReference type="GO" id="GO:0004725">
    <property type="term" value="F:protein tyrosine phosphatase activity"/>
    <property type="evidence" value="ECO:0007669"/>
    <property type="project" value="InterPro"/>
</dbReference>
<comment type="caution">
    <text evidence="6">The sequence shown here is derived from an EMBL/GenBank/DDBJ whole genome shotgun (WGS) entry which is preliminary data.</text>
</comment>
<reference evidence="6 7" key="1">
    <citation type="journal article" date="2017" name="Front. Microbiol.">
        <title>Labilibaculum manganireducens gen. nov., sp. nov. and Labilibaculum filiforme sp. nov., Novel Bacteroidetes Isolated from Subsurface Sediments of the Baltic Sea.</title>
        <authorList>
            <person name="Vandieken V."/>
            <person name="Marshall I.P."/>
            <person name="Niemann H."/>
            <person name="Engelen B."/>
            <person name="Cypionka H."/>
        </authorList>
    </citation>
    <scope>NUCLEOTIDE SEQUENCE [LARGE SCALE GENOMIC DNA]</scope>
    <source>
        <strain evidence="6 7">59.16B</strain>
    </source>
</reference>